<evidence type="ECO:0000259" key="1">
    <source>
        <dbReference type="Pfam" id="PF04738"/>
    </source>
</evidence>
<feature type="domain" description="Lantibiotic dehydratase N-terminal" evidence="1">
    <location>
        <begin position="137"/>
        <end position="494"/>
    </location>
</feature>
<evidence type="ECO:0000313" key="4">
    <source>
        <dbReference type="Proteomes" id="UP000016481"/>
    </source>
</evidence>
<dbReference type="Pfam" id="PF04738">
    <property type="entry name" value="Lant_dehydr_N"/>
    <property type="match status" value="1"/>
</dbReference>
<protein>
    <submittedName>
        <fullName evidence="3">Thiopeptide-type bacteriocin biosynthesis domain protein</fullName>
    </submittedName>
</protein>
<feature type="domain" description="Thiopeptide-type bacteriocin biosynthesis" evidence="2">
    <location>
        <begin position="577"/>
        <end position="803"/>
    </location>
</feature>
<dbReference type="InterPro" id="IPR006827">
    <property type="entry name" value="Lant_deHydtase_N"/>
</dbReference>
<evidence type="ECO:0000259" key="2">
    <source>
        <dbReference type="Pfam" id="PF14028"/>
    </source>
</evidence>
<accession>U1PYC9</accession>
<sequence length="816" mass="91505">MISQKQILERVPHESCKDDQLYTFNQSAHISGDRVYIPSPSKNQETISVRFSAAVESVKQITEGQIVSRELIASQLEEKFGTSDGLDDFIDGLISAELLLSLPTSYKITRWNEENKSSVNITSSVQLFSLGKFSGTLPIGLINDTAKAIELMGRLFSFSSQNRNIESFANEFISRYGNFRFPASQIIDNYDGIGALPPLDNGSLELSEAGQARFELTNKLLTEILVANQGESSVDLSKYAGRIVENWPPIDFASSYDVIVKIESSTSQAGDSKAQFVLDDIGTIPFSGRAMARFAELSSIMKQNHQKIVDAASCLEGAERLPLLYRYNSAKPDFLSGNLSVSGSALSLGYFPHATQDVSPVNLSDISLFELGGKMYCFDEKNQQIANIHTPGLVNQDLLSGVARTLVQISQMNTATPYWSWLTLDRLTSHLPEIRLGDMILCREKWRLTNRQFASVEDLKLLLVELGIPRYIYTGASDNKILLDTEIVAHLQLLKHVIEFSDEDIWIERGVSPNALGITRSLSDPNARYATELVLSIASDEWNGRKAPTVSHLPPVGLEPDLSKRSVLDSATAFTFVVFCNESNQDRLLSTAFSILDDSGLKGYFVRYFEKGHASLRIRVKGRFDDVFIRSFCDLVLAQRLASDIEFNLRLPEFSRYGGTECFSFLEQFWCLESAQIVKNLNSQSLDSPEQIFASRYHYLHCLVRYLGFDIEYVSAVADSYENEFVDDRHSVRKAARDVRDFFTDPTECHSLTPEMTDLLTRFLSCELEGAVSLHDVKQSIVHLSANRLGLTRRDEAVFWRALFNRLRALQFGGTK</sequence>
<proteinExistence type="predicted"/>
<organism evidence="3 4">
    <name type="scientific">Actinomyces graevenitzii F0530</name>
    <dbReference type="NCBI Taxonomy" id="1321817"/>
    <lineage>
        <taxon>Bacteria</taxon>
        <taxon>Bacillati</taxon>
        <taxon>Actinomycetota</taxon>
        <taxon>Actinomycetes</taxon>
        <taxon>Actinomycetales</taxon>
        <taxon>Actinomycetaceae</taxon>
        <taxon>Actinomyces</taxon>
    </lineage>
</organism>
<dbReference type="PATRIC" id="fig|1321817.3.peg.3"/>
<evidence type="ECO:0000313" key="3">
    <source>
        <dbReference type="EMBL" id="ERH20830.1"/>
    </source>
</evidence>
<dbReference type="HOGENOM" id="CLU_346035_0_0_11"/>
<dbReference type="AlphaFoldDB" id="U1PYC9"/>
<comment type="caution">
    <text evidence="3">The sequence shown here is derived from an EMBL/GenBank/DDBJ whole genome shotgun (WGS) entry which is preliminary data.</text>
</comment>
<reference evidence="3 4" key="1">
    <citation type="submission" date="2013-08" db="EMBL/GenBank/DDBJ databases">
        <authorList>
            <person name="Weinstock G."/>
            <person name="Sodergren E."/>
            <person name="Wylie T."/>
            <person name="Fulton L."/>
            <person name="Fulton R."/>
            <person name="Fronick C."/>
            <person name="O'Laughlin M."/>
            <person name="Godfrey J."/>
            <person name="Miner T."/>
            <person name="Herter B."/>
            <person name="Appelbaum E."/>
            <person name="Cordes M."/>
            <person name="Lek S."/>
            <person name="Wollam A."/>
            <person name="Pepin K.H."/>
            <person name="Palsikar V.B."/>
            <person name="Mitreva M."/>
            <person name="Wilson R.K."/>
        </authorList>
    </citation>
    <scope>NUCLEOTIDE SEQUENCE [LARGE SCALE GENOMIC DNA]</scope>
    <source>
        <strain evidence="3 4">F0530</strain>
    </source>
</reference>
<name>U1PYC9_9ACTO</name>
<dbReference type="EMBL" id="AWSC01000001">
    <property type="protein sequence ID" value="ERH20830.1"/>
    <property type="molecule type" value="Genomic_DNA"/>
</dbReference>
<dbReference type="NCBIfam" id="TIGR03891">
    <property type="entry name" value="thiopep_ocin"/>
    <property type="match status" value="1"/>
</dbReference>
<dbReference type="InterPro" id="IPR023809">
    <property type="entry name" value="Thiopep_bacteriocin_synth_dom"/>
</dbReference>
<dbReference type="Pfam" id="PF14028">
    <property type="entry name" value="Lant_dehydr_C"/>
    <property type="match status" value="1"/>
</dbReference>
<gene>
    <name evidence="3" type="ORF">HMPREF1978_00004</name>
</gene>
<dbReference type="Proteomes" id="UP000016481">
    <property type="component" value="Unassembled WGS sequence"/>
</dbReference>